<keyword evidence="2" id="KW-1185">Reference proteome</keyword>
<dbReference type="Proteomes" id="UP001211065">
    <property type="component" value="Unassembled WGS sequence"/>
</dbReference>
<comment type="caution">
    <text evidence="1">The sequence shown here is derived from an EMBL/GenBank/DDBJ whole genome shotgun (WGS) entry which is preliminary data.</text>
</comment>
<reference evidence="1" key="1">
    <citation type="submission" date="2020-05" db="EMBL/GenBank/DDBJ databases">
        <title>Phylogenomic resolution of chytrid fungi.</title>
        <authorList>
            <person name="Stajich J.E."/>
            <person name="Amses K."/>
            <person name="Simmons R."/>
            <person name="Seto K."/>
            <person name="Myers J."/>
            <person name="Bonds A."/>
            <person name="Quandt C.A."/>
            <person name="Barry K."/>
            <person name="Liu P."/>
            <person name="Grigoriev I."/>
            <person name="Longcore J.E."/>
            <person name="James T.Y."/>
        </authorList>
    </citation>
    <scope>NUCLEOTIDE SEQUENCE</scope>
    <source>
        <strain evidence="1">JEL0476</strain>
    </source>
</reference>
<evidence type="ECO:0000313" key="1">
    <source>
        <dbReference type="EMBL" id="KAJ3217307.1"/>
    </source>
</evidence>
<name>A0AAD5XUX3_9FUNG</name>
<organism evidence="1 2">
    <name type="scientific">Clydaea vesicula</name>
    <dbReference type="NCBI Taxonomy" id="447962"/>
    <lineage>
        <taxon>Eukaryota</taxon>
        <taxon>Fungi</taxon>
        <taxon>Fungi incertae sedis</taxon>
        <taxon>Chytridiomycota</taxon>
        <taxon>Chytridiomycota incertae sedis</taxon>
        <taxon>Chytridiomycetes</taxon>
        <taxon>Lobulomycetales</taxon>
        <taxon>Lobulomycetaceae</taxon>
        <taxon>Clydaea</taxon>
    </lineage>
</organism>
<evidence type="ECO:0000313" key="2">
    <source>
        <dbReference type="Proteomes" id="UP001211065"/>
    </source>
</evidence>
<accession>A0AAD5XUX3</accession>
<dbReference type="AlphaFoldDB" id="A0AAD5XUX3"/>
<sequence>MNVSYSAYSGIPLGFFVYDLKGKKLILPNCFSYKKEANTNFYFSTQTMKKLIIGTGYLVFWNYFENENKIAGKKCNNQKYNYTDDLVKGDDSLRNEARGSAAVGERLKLLLKQNQTEKGVAVYEILENFFGVLIAFMLKRLKKKKSNLGK</sequence>
<proteinExistence type="predicted"/>
<protein>
    <submittedName>
        <fullName evidence="1">Uncharacterized protein</fullName>
    </submittedName>
</protein>
<gene>
    <name evidence="1" type="ORF">HK099_005520</name>
</gene>
<dbReference type="EMBL" id="JADGJW010000433">
    <property type="protein sequence ID" value="KAJ3217307.1"/>
    <property type="molecule type" value="Genomic_DNA"/>
</dbReference>